<name>A0A6M4GTV4_9PROT</name>
<dbReference type="Pfam" id="PF03009">
    <property type="entry name" value="GDPD"/>
    <property type="match status" value="1"/>
</dbReference>
<keyword evidence="3" id="KW-1185">Reference proteome</keyword>
<dbReference type="GO" id="GO:0006629">
    <property type="term" value="P:lipid metabolic process"/>
    <property type="evidence" value="ECO:0007669"/>
    <property type="project" value="InterPro"/>
</dbReference>
<evidence type="ECO:0000313" key="2">
    <source>
        <dbReference type="EMBL" id="QJR10566.1"/>
    </source>
</evidence>
<gene>
    <name evidence="2" type="primary">ugpQ</name>
    <name evidence="2" type="ORF">DSM104443_01630</name>
</gene>
<sequence>MNKPWPYPKLVAHRGGGTLAPENTIAAFKLGQELGYLAAEFDVKLSRDGVAMLLHDSTLERTTSGKGDAAKLDWRDLAALDAGAWHSAPFKDERIPRFDEVARLLQSKKTIAHVEIKPSPGREKETGLHVAALAAELWKGAPVAPLLSSFSFEALSSAQVMAPELPRGWLTKQIGELDWTRLEALDATSVHTNHEYLERALIDRLHELGIRVMAYTVNDVARAKDLFAMGVDGMFTDNLREFAQAFPDAVRPG</sequence>
<dbReference type="NCBIfam" id="NF006989">
    <property type="entry name" value="PRK09454.1"/>
    <property type="match status" value="1"/>
</dbReference>
<dbReference type="PROSITE" id="PS51704">
    <property type="entry name" value="GP_PDE"/>
    <property type="match status" value="1"/>
</dbReference>
<dbReference type="InterPro" id="IPR030395">
    <property type="entry name" value="GP_PDE_dom"/>
</dbReference>
<dbReference type="RefSeq" id="WP_171091182.1">
    <property type="nucleotide sequence ID" value="NZ_CP053069.1"/>
</dbReference>
<dbReference type="EMBL" id="CP053069">
    <property type="protein sequence ID" value="QJR10566.1"/>
    <property type="molecule type" value="Genomic_DNA"/>
</dbReference>
<dbReference type="EC" id="3.1.4.46" evidence="2"/>
<reference evidence="2 3" key="1">
    <citation type="submission" date="2020-04" db="EMBL/GenBank/DDBJ databases">
        <title>Usitatibacter rugosus gen. nov., sp. nov. and Usitatibacter palustris sp. nov., novel members of Usitatibacteraceae fam. nov. within the order Nitrosomonadales isolated from soil.</title>
        <authorList>
            <person name="Huber K.J."/>
            <person name="Neumann-Schaal M."/>
            <person name="Geppert A."/>
            <person name="Luckner M."/>
            <person name="Wanner G."/>
            <person name="Overmann J."/>
        </authorList>
    </citation>
    <scope>NUCLEOTIDE SEQUENCE [LARGE SCALE GENOMIC DNA]</scope>
    <source>
        <strain evidence="2 3">0125_3</strain>
    </source>
</reference>
<dbReference type="GO" id="GO:0008889">
    <property type="term" value="F:glycerophosphodiester phosphodiesterase activity"/>
    <property type="evidence" value="ECO:0007669"/>
    <property type="project" value="UniProtKB-EC"/>
</dbReference>
<feature type="domain" description="GP-PDE" evidence="1">
    <location>
        <begin position="8"/>
        <end position="246"/>
    </location>
</feature>
<dbReference type="Proteomes" id="UP000501534">
    <property type="component" value="Chromosome"/>
</dbReference>
<dbReference type="AlphaFoldDB" id="A0A6M4GTV4"/>
<keyword evidence="2" id="KW-0378">Hydrolase</keyword>
<protein>
    <submittedName>
        <fullName evidence="2">Glycerophosphodiester phosphodiesterase, cytoplasmic</fullName>
        <ecNumber evidence="2">3.1.4.46</ecNumber>
    </submittedName>
</protein>
<evidence type="ECO:0000259" key="1">
    <source>
        <dbReference type="PROSITE" id="PS51704"/>
    </source>
</evidence>
<dbReference type="PANTHER" id="PTHR46211">
    <property type="entry name" value="GLYCEROPHOSPHORYL DIESTER PHOSPHODIESTERASE"/>
    <property type="match status" value="1"/>
</dbReference>
<accession>A0A6M4GTV4</accession>
<organism evidence="2 3">
    <name type="scientific">Usitatibacter rugosus</name>
    <dbReference type="NCBI Taxonomy" id="2732067"/>
    <lineage>
        <taxon>Bacteria</taxon>
        <taxon>Pseudomonadati</taxon>
        <taxon>Pseudomonadota</taxon>
        <taxon>Betaproteobacteria</taxon>
        <taxon>Nitrosomonadales</taxon>
        <taxon>Usitatibacteraceae</taxon>
        <taxon>Usitatibacter</taxon>
    </lineage>
</organism>
<dbReference type="KEGG" id="uru:DSM104443_01630"/>
<dbReference type="InterPro" id="IPR017946">
    <property type="entry name" value="PLC-like_Pdiesterase_TIM-brl"/>
</dbReference>
<proteinExistence type="predicted"/>
<dbReference type="Gene3D" id="3.20.20.190">
    <property type="entry name" value="Phosphatidylinositol (PI) phosphodiesterase"/>
    <property type="match status" value="1"/>
</dbReference>
<evidence type="ECO:0000313" key="3">
    <source>
        <dbReference type="Proteomes" id="UP000501534"/>
    </source>
</evidence>
<dbReference type="SUPFAM" id="SSF51695">
    <property type="entry name" value="PLC-like phosphodiesterases"/>
    <property type="match status" value="1"/>
</dbReference>
<dbReference type="PANTHER" id="PTHR46211:SF1">
    <property type="entry name" value="GLYCEROPHOSPHODIESTER PHOSPHODIESTERASE, CYTOPLASMIC"/>
    <property type="match status" value="1"/>
</dbReference>